<evidence type="ECO:0000256" key="1">
    <source>
        <dbReference type="SAM" id="Phobius"/>
    </source>
</evidence>
<dbReference type="EMBL" id="PNCG01000014">
    <property type="protein sequence ID" value="TMP86459.1"/>
    <property type="molecule type" value="Genomic_DNA"/>
</dbReference>
<organism evidence="2 3">
    <name type="scientific">Pseudoalteromonas ruthenica</name>
    <dbReference type="NCBI Taxonomy" id="151081"/>
    <lineage>
        <taxon>Bacteria</taxon>
        <taxon>Pseudomonadati</taxon>
        <taxon>Pseudomonadota</taxon>
        <taxon>Gammaproteobacteria</taxon>
        <taxon>Alteromonadales</taxon>
        <taxon>Pseudoalteromonadaceae</taxon>
        <taxon>Pseudoalteromonas</taxon>
    </lineage>
</organism>
<reference evidence="3" key="2">
    <citation type="submission" date="2019-06" db="EMBL/GenBank/DDBJ databases">
        <title>Co-occurence of chitin degradation, pigmentation and bioactivity in marine Pseudoalteromonas.</title>
        <authorList>
            <person name="Sonnenschein E.C."/>
            <person name="Bech P.K."/>
        </authorList>
    </citation>
    <scope>NUCLEOTIDE SEQUENCE [LARGE SCALE GENOMIC DNA]</scope>
    <source>
        <strain evidence="3">S2897</strain>
    </source>
</reference>
<evidence type="ECO:0008006" key="4">
    <source>
        <dbReference type="Google" id="ProtNLM"/>
    </source>
</evidence>
<feature type="transmembrane region" description="Helical" evidence="1">
    <location>
        <begin position="125"/>
        <end position="147"/>
    </location>
</feature>
<dbReference type="AlphaFoldDB" id="A0A5S3Z2G0"/>
<comment type="caution">
    <text evidence="2">The sequence shown here is derived from an EMBL/GenBank/DDBJ whole genome shotgun (WGS) entry which is preliminary data.</text>
</comment>
<feature type="transmembrane region" description="Helical" evidence="1">
    <location>
        <begin position="61"/>
        <end position="83"/>
    </location>
</feature>
<proteinExistence type="predicted"/>
<feature type="transmembrane region" description="Helical" evidence="1">
    <location>
        <begin position="364"/>
        <end position="384"/>
    </location>
</feature>
<feature type="transmembrane region" description="Helical" evidence="1">
    <location>
        <begin position="167"/>
        <end position="187"/>
    </location>
</feature>
<feature type="transmembrane region" description="Helical" evidence="1">
    <location>
        <begin position="320"/>
        <end position="343"/>
    </location>
</feature>
<sequence>MVEKMKKQNVFFIAFIFSLIAFFPTFLGGMSLGAGQKILYVLYPFLLGFFILGYRKIEFPYFCAFLFSLFFIFYLTVVSKLGFINVQIAASHFRYMAYFMVFLFTFNIAKRYALRLAELRKALLYVLLLVFVFIVAQFVVPDLILSIGITNRTTQGNVGLTIGGPFIWSYSLGFCILPIFFIILASIFNGVGGFKAYLLLCLTSLVVLAGQSKASYLAYAINFLVAVPFAYKYGIRNKVNGVVFFLTILFAVLVTYVIYNLEEFGNIYRFINGITGQGSDASTQARLNQLAFISHTLEQNLLLGYPIQPIVIENGYGYYLYNYGVVGLLLYLTLLTSLVFCAVRFVVRAHQHLSQFSSSDRTVLFGYLAMAIGGSIYSLASSPLDGHKDAYFFWTLTGLVFGCFQNHIKSTGRTQKQNLPYQKVEI</sequence>
<reference evidence="2 3" key="1">
    <citation type="submission" date="2017-12" db="EMBL/GenBank/DDBJ databases">
        <authorList>
            <person name="Paulsen S."/>
            <person name="Gram L.K."/>
        </authorList>
    </citation>
    <scope>NUCLEOTIDE SEQUENCE [LARGE SCALE GENOMIC DNA]</scope>
    <source>
        <strain evidence="2 3">S2897</strain>
    </source>
</reference>
<feature type="transmembrane region" description="Helical" evidence="1">
    <location>
        <begin position="216"/>
        <end position="234"/>
    </location>
</feature>
<feature type="transmembrane region" description="Helical" evidence="1">
    <location>
        <begin position="38"/>
        <end position="54"/>
    </location>
</feature>
<feature type="transmembrane region" description="Helical" evidence="1">
    <location>
        <begin position="95"/>
        <end position="113"/>
    </location>
</feature>
<dbReference type="Proteomes" id="UP000305874">
    <property type="component" value="Unassembled WGS sequence"/>
</dbReference>
<keyword evidence="1" id="KW-0472">Membrane</keyword>
<feature type="transmembrane region" description="Helical" evidence="1">
    <location>
        <begin position="12"/>
        <end position="32"/>
    </location>
</feature>
<keyword evidence="1" id="KW-1133">Transmembrane helix</keyword>
<name>A0A5S3Z2G0_9GAMM</name>
<protein>
    <recommendedName>
        <fullName evidence="4">O-antigen polymerase</fullName>
    </recommendedName>
</protein>
<feature type="transmembrane region" description="Helical" evidence="1">
    <location>
        <begin position="390"/>
        <end position="408"/>
    </location>
</feature>
<feature type="transmembrane region" description="Helical" evidence="1">
    <location>
        <begin position="241"/>
        <end position="259"/>
    </location>
</feature>
<evidence type="ECO:0000313" key="2">
    <source>
        <dbReference type="EMBL" id="TMP86459.1"/>
    </source>
</evidence>
<dbReference type="RefSeq" id="WP_138548569.1">
    <property type="nucleotide sequence ID" value="NZ_PNCG01000014.1"/>
</dbReference>
<feature type="transmembrane region" description="Helical" evidence="1">
    <location>
        <begin position="194"/>
        <end position="210"/>
    </location>
</feature>
<keyword evidence="1" id="KW-0812">Transmembrane</keyword>
<evidence type="ECO:0000313" key="3">
    <source>
        <dbReference type="Proteomes" id="UP000305874"/>
    </source>
</evidence>
<gene>
    <name evidence="2" type="ORF">CWC05_13715</name>
</gene>
<accession>A0A5S3Z2G0</accession>